<dbReference type="AlphaFoldDB" id="A0A941CT67"/>
<dbReference type="Pfam" id="PF12635">
    <property type="entry name" value="DUF3780"/>
    <property type="match status" value="1"/>
</dbReference>
<evidence type="ECO:0000313" key="2">
    <source>
        <dbReference type="Proteomes" id="UP000675379"/>
    </source>
</evidence>
<organism evidence="1 2">
    <name type="scientific">Proteiniclasticum sediminis</name>
    <dbReference type="NCBI Taxonomy" id="2804028"/>
    <lineage>
        <taxon>Bacteria</taxon>
        <taxon>Bacillati</taxon>
        <taxon>Bacillota</taxon>
        <taxon>Clostridia</taxon>
        <taxon>Eubacteriales</taxon>
        <taxon>Clostridiaceae</taxon>
        <taxon>Proteiniclasticum</taxon>
    </lineage>
</organism>
<dbReference type="InterPro" id="IPR024220">
    <property type="entry name" value="DUF3780"/>
</dbReference>
<proteinExistence type="predicted"/>
<accession>A0A941CT67</accession>
<protein>
    <submittedName>
        <fullName evidence="1">DUF3780 domain-containing protein</fullName>
    </submittedName>
</protein>
<dbReference type="RefSeq" id="WP_211802355.1">
    <property type="nucleotide sequence ID" value="NZ_JAGSCS010000017.1"/>
</dbReference>
<dbReference type="Proteomes" id="UP000675379">
    <property type="component" value="Unassembled WGS sequence"/>
</dbReference>
<name>A0A941CT67_9CLOT</name>
<sequence>MSNTYYGFGYDPKESENHFYVVVPKEATAEVEIYERFHWDIDEQKINSKDILKLRMSRYKWSKLSNDVAAEFNARLKADKKPTGRFIVGETPVEKLFGKELMVLLWGVENNDPAGIPTAIRNWKGLQPEERWWLYTMTNASTGKINDKRGWRMALRYALCENPVDESNQISLFTDLMGGE</sequence>
<reference evidence="1" key="1">
    <citation type="submission" date="2021-04" db="EMBL/GenBank/DDBJ databases">
        <title>Proteiniclasticum sedimins sp. nov., an obligate anaerobic bacterium isolated from anaerobic sludge.</title>
        <authorList>
            <person name="Liu J."/>
        </authorList>
    </citation>
    <scope>NUCLEOTIDE SEQUENCE</scope>
    <source>
        <strain evidence="1">BAD-10</strain>
    </source>
</reference>
<comment type="caution">
    <text evidence="1">The sequence shown here is derived from an EMBL/GenBank/DDBJ whole genome shotgun (WGS) entry which is preliminary data.</text>
</comment>
<dbReference type="EMBL" id="JAGSCS010000017">
    <property type="protein sequence ID" value="MBR0576936.1"/>
    <property type="molecule type" value="Genomic_DNA"/>
</dbReference>
<gene>
    <name evidence="1" type="ORF">KCG48_11475</name>
</gene>
<keyword evidence="2" id="KW-1185">Reference proteome</keyword>
<evidence type="ECO:0000313" key="1">
    <source>
        <dbReference type="EMBL" id="MBR0576936.1"/>
    </source>
</evidence>